<accession>A0A0D3IA51</accession>
<dbReference type="RefSeq" id="XP_005760565.1">
    <property type="nucleotide sequence ID" value="XM_005760508.1"/>
</dbReference>
<protein>
    <submittedName>
        <fullName evidence="2">Uncharacterized protein</fullName>
    </submittedName>
</protein>
<name>A0A0D3IA51_EMIH1</name>
<reference evidence="3" key="1">
    <citation type="journal article" date="2013" name="Nature">
        <title>Pan genome of the phytoplankton Emiliania underpins its global distribution.</title>
        <authorList>
            <person name="Read B.A."/>
            <person name="Kegel J."/>
            <person name="Klute M.J."/>
            <person name="Kuo A."/>
            <person name="Lefebvre S.C."/>
            <person name="Maumus F."/>
            <person name="Mayer C."/>
            <person name="Miller J."/>
            <person name="Monier A."/>
            <person name="Salamov A."/>
            <person name="Young J."/>
            <person name="Aguilar M."/>
            <person name="Claverie J.M."/>
            <person name="Frickenhaus S."/>
            <person name="Gonzalez K."/>
            <person name="Herman E.K."/>
            <person name="Lin Y.C."/>
            <person name="Napier J."/>
            <person name="Ogata H."/>
            <person name="Sarno A.F."/>
            <person name="Shmutz J."/>
            <person name="Schroeder D."/>
            <person name="de Vargas C."/>
            <person name="Verret F."/>
            <person name="von Dassow P."/>
            <person name="Valentin K."/>
            <person name="Van de Peer Y."/>
            <person name="Wheeler G."/>
            <person name="Dacks J.B."/>
            <person name="Delwiche C.F."/>
            <person name="Dyhrman S.T."/>
            <person name="Glockner G."/>
            <person name="John U."/>
            <person name="Richards T."/>
            <person name="Worden A.Z."/>
            <person name="Zhang X."/>
            <person name="Grigoriev I.V."/>
            <person name="Allen A.E."/>
            <person name="Bidle K."/>
            <person name="Borodovsky M."/>
            <person name="Bowler C."/>
            <person name="Brownlee C."/>
            <person name="Cock J.M."/>
            <person name="Elias M."/>
            <person name="Gladyshev V.N."/>
            <person name="Groth M."/>
            <person name="Guda C."/>
            <person name="Hadaegh A."/>
            <person name="Iglesias-Rodriguez M.D."/>
            <person name="Jenkins J."/>
            <person name="Jones B.M."/>
            <person name="Lawson T."/>
            <person name="Leese F."/>
            <person name="Lindquist E."/>
            <person name="Lobanov A."/>
            <person name="Lomsadze A."/>
            <person name="Malik S.B."/>
            <person name="Marsh M.E."/>
            <person name="Mackinder L."/>
            <person name="Mock T."/>
            <person name="Mueller-Roeber B."/>
            <person name="Pagarete A."/>
            <person name="Parker M."/>
            <person name="Probert I."/>
            <person name="Quesneville H."/>
            <person name="Raines C."/>
            <person name="Rensing S.A."/>
            <person name="Riano-Pachon D.M."/>
            <person name="Richier S."/>
            <person name="Rokitta S."/>
            <person name="Shiraiwa Y."/>
            <person name="Soanes D.M."/>
            <person name="van der Giezen M."/>
            <person name="Wahlund T.M."/>
            <person name="Williams B."/>
            <person name="Wilson W."/>
            <person name="Wolfe G."/>
            <person name="Wurch L.L."/>
        </authorList>
    </citation>
    <scope>NUCLEOTIDE SEQUENCE</scope>
</reference>
<evidence type="ECO:0000313" key="3">
    <source>
        <dbReference type="Proteomes" id="UP000013827"/>
    </source>
</evidence>
<dbReference type="EnsemblProtists" id="EOD39305">
    <property type="protein sequence ID" value="EOD39305"/>
    <property type="gene ID" value="EMIHUDRAFT_471412"/>
</dbReference>
<feature type="signal peptide" evidence="1">
    <location>
        <begin position="1"/>
        <end position="18"/>
    </location>
</feature>
<dbReference type="GeneID" id="17284578"/>
<dbReference type="HOGENOM" id="CLU_1144344_0_0_1"/>
<sequence length="243" mass="24513">MITRTLLATLLALPLARCRLAAVWSSDIGSGGGGPPVSSLWTLTQRVSIGNVKTKAVVEYDPEVLLSGPKSASLSGAVGEGLGYKAKRDFKAKKTALTLQADVPTGIVSADFSGPTLPSALSKISASASVAAAGGVKIAAEPSLLVKAKTASVKLSAAVAGAALGAEVWPSEQRVTGATASYKVPLSSGRSVGLTAQLQQRALDVKYVDSASDPAGVWTASATIDAASPLAKPKAKLARSFTL</sequence>
<dbReference type="KEGG" id="ehx:EMIHUDRAFT_453164"/>
<dbReference type="PaxDb" id="2903-EOD08136"/>
<evidence type="ECO:0000256" key="1">
    <source>
        <dbReference type="SAM" id="SignalP"/>
    </source>
</evidence>
<dbReference type="RefSeq" id="XP_005791734.1">
    <property type="nucleotide sequence ID" value="XM_005791677.1"/>
</dbReference>
<proteinExistence type="predicted"/>
<organism evidence="2 3">
    <name type="scientific">Emiliania huxleyi (strain CCMP1516)</name>
    <dbReference type="NCBI Taxonomy" id="280463"/>
    <lineage>
        <taxon>Eukaryota</taxon>
        <taxon>Haptista</taxon>
        <taxon>Haptophyta</taxon>
        <taxon>Prymnesiophyceae</taxon>
        <taxon>Isochrysidales</taxon>
        <taxon>Noelaerhabdaceae</taxon>
        <taxon>Emiliania</taxon>
    </lineage>
</organism>
<dbReference type="GeneID" id="17254315"/>
<keyword evidence="3" id="KW-1185">Reference proteome</keyword>
<evidence type="ECO:0000313" key="2">
    <source>
        <dbReference type="EnsemblProtists" id="EOD08136"/>
    </source>
</evidence>
<dbReference type="KEGG" id="ehx:EMIHUDRAFT_471412"/>
<dbReference type="AlphaFoldDB" id="A0A0D3IA51"/>
<reference evidence="2" key="2">
    <citation type="submission" date="2024-10" db="UniProtKB">
        <authorList>
            <consortium name="EnsemblProtists"/>
        </authorList>
    </citation>
    <scope>IDENTIFICATION</scope>
</reference>
<keyword evidence="1" id="KW-0732">Signal</keyword>
<feature type="chain" id="PRO_5044053578" evidence="1">
    <location>
        <begin position="19"/>
        <end position="243"/>
    </location>
</feature>
<dbReference type="Proteomes" id="UP000013827">
    <property type="component" value="Unassembled WGS sequence"/>
</dbReference>
<dbReference type="EnsemblProtists" id="EOD08136">
    <property type="protein sequence ID" value="EOD08136"/>
    <property type="gene ID" value="EMIHUDRAFT_453164"/>
</dbReference>